<evidence type="ECO:0000313" key="1">
    <source>
        <dbReference type="EMBL" id="TBU25436.1"/>
    </source>
</evidence>
<dbReference type="EMBL" id="ML143461">
    <property type="protein sequence ID" value="TBU25436.1"/>
    <property type="molecule type" value="Genomic_DNA"/>
</dbReference>
<accession>A0A4Q9MHQ3</accession>
<organism evidence="1">
    <name type="scientific">Dichomitus squalens</name>
    <dbReference type="NCBI Taxonomy" id="114155"/>
    <lineage>
        <taxon>Eukaryota</taxon>
        <taxon>Fungi</taxon>
        <taxon>Dikarya</taxon>
        <taxon>Basidiomycota</taxon>
        <taxon>Agaricomycotina</taxon>
        <taxon>Agaricomycetes</taxon>
        <taxon>Polyporales</taxon>
        <taxon>Polyporaceae</taxon>
        <taxon>Dichomitus</taxon>
    </lineage>
</organism>
<protein>
    <submittedName>
        <fullName evidence="1">Uncharacterized protein</fullName>
    </submittedName>
</protein>
<gene>
    <name evidence="1" type="ORF">BD311DRAFT_764532</name>
</gene>
<reference evidence="1" key="1">
    <citation type="submission" date="2019-01" db="EMBL/GenBank/DDBJ databases">
        <title>Draft genome sequences of three monokaryotic isolates of the white-rot basidiomycete fungus Dichomitus squalens.</title>
        <authorList>
            <consortium name="DOE Joint Genome Institute"/>
            <person name="Lopez S.C."/>
            <person name="Andreopoulos B."/>
            <person name="Pangilinan J."/>
            <person name="Lipzen A."/>
            <person name="Riley R."/>
            <person name="Ahrendt S."/>
            <person name="Ng V."/>
            <person name="Barry K."/>
            <person name="Daum C."/>
            <person name="Grigoriev I.V."/>
            <person name="Hilden K.S."/>
            <person name="Makela M.R."/>
            <person name="de Vries R.P."/>
        </authorList>
    </citation>
    <scope>NUCLEOTIDE SEQUENCE [LARGE SCALE GENOMIC DNA]</scope>
    <source>
        <strain evidence="1">OM18370.1</strain>
    </source>
</reference>
<sequence>MDLTVPLPRAVLSVCPDSVSTMQLGPLRRKSVVCLLLLGRVSSTGQSPCDARLLSPQSLFLSSFPLFSQYPISCPQARSRLMVGLMYTAVYAGGG</sequence>
<proteinExistence type="predicted"/>
<dbReference type="Proteomes" id="UP000292957">
    <property type="component" value="Unassembled WGS sequence"/>
</dbReference>
<dbReference type="AlphaFoldDB" id="A0A4Q9MHQ3"/>
<name>A0A4Q9MHQ3_9APHY</name>